<evidence type="ECO:0000313" key="10">
    <source>
        <dbReference type="EMBL" id="SFJ41257.1"/>
    </source>
</evidence>
<evidence type="ECO:0000259" key="8">
    <source>
        <dbReference type="Pfam" id="PF00082"/>
    </source>
</evidence>
<organism evidence="10 11">
    <name type="scientific">Myroides guanonis</name>
    <dbReference type="NCBI Taxonomy" id="1150112"/>
    <lineage>
        <taxon>Bacteria</taxon>
        <taxon>Pseudomonadati</taxon>
        <taxon>Bacteroidota</taxon>
        <taxon>Flavobacteriia</taxon>
        <taxon>Flavobacteriales</taxon>
        <taxon>Flavobacteriaceae</taxon>
        <taxon>Myroides</taxon>
    </lineage>
</organism>
<dbReference type="Pfam" id="PF00082">
    <property type="entry name" value="Peptidase_S8"/>
    <property type="match status" value="1"/>
</dbReference>
<evidence type="ECO:0000256" key="1">
    <source>
        <dbReference type="ARBA" id="ARBA00011073"/>
    </source>
</evidence>
<evidence type="ECO:0000256" key="6">
    <source>
        <dbReference type="PROSITE-ProRule" id="PRU01240"/>
    </source>
</evidence>
<comment type="similarity">
    <text evidence="1 6">Belongs to the peptidase S8 family.</text>
</comment>
<reference evidence="11" key="1">
    <citation type="submission" date="2016-10" db="EMBL/GenBank/DDBJ databases">
        <authorList>
            <person name="Varghese N."/>
            <person name="Submissions S."/>
        </authorList>
    </citation>
    <scope>NUCLEOTIDE SEQUENCE [LARGE SCALE GENOMIC DNA]</scope>
    <source>
        <strain evidence="11">DSM 26542</strain>
    </source>
</reference>
<keyword evidence="3 7" id="KW-0732">Signal</keyword>
<protein>
    <submittedName>
        <fullName evidence="10">Por secretion system C-terminal sorting domain-containing protein</fullName>
    </submittedName>
</protein>
<dbReference type="InterPro" id="IPR036852">
    <property type="entry name" value="Peptidase_S8/S53_dom_sf"/>
</dbReference>
<dbReference type="PROSITE" id="PS00138">
    <property type="entry name" value="SUBTILASE_SER"/>
    <property type="match status" value="1"/>
</dbReference>
<comment type="caution">
    <text evidence="6">Lacks conserved residue(s) required for the propagation of feature annotation.</text>
</comment>
<keyword evidence="4" id="KW-0378">Hydrolase</keyword>
<evidence type="ECO:0000256" key="7">
    <source>
        <dbReference type="SAM" id="SignalP"/>
    </source>
</evidence>
<name>A0A1I3R7F0_9FLAO</name>
<evidence type="ECO:0000256" key="2">
    <source>
        <dbReference type="ARBA" id="ARBA00022670"/>
    </source>
</evidence>
<dbReference type="SUPFAM" id="SSF52743">
    <property type="entry name" value="Subtilisin-like"/>
    <property type="match status" value="1"/>
</dbReference>
<dbReference type="InterPro" id="IPR051048">
    <property type="entry name" value="Peptidase_S8/S53_subtilisin"/>
</dbReference>
<dbReference type="PROSITE" id="PS51892">
    <property type="entry name" value="SUBTILASE"/>
    <property type="match status" value="1"/>
</dbReference>
<dbReference type="EMBL" id="FORU01000007">
    <property type="protein sequence ID" value="SFJ41257.1"/>
    <property type="molecule type" value="Genomic_DNA"/>
</dbReference>
<dbReference type="Proteomes" id="UP000243887">
    <property type="component" value="Unassembled WGS sequence"/>
</dbReference>
<dbReference type="RefSeq" id="WP_090678835.1">
    <property type="nucleotide sequence ID" value="NZ_FORU01000007.1"/>
</dbReference>
<proteinExistence type="inferred from homology"/>
<gene>
    <name evidence="10" type="ORF">SAMN04487893_10748</name>
</gene>
<evidence type="ECO:0000259" key="9">
    <source>
        <dbReference type="Pfam" id="PF18962"/>
    </source>
</evidence>
<keyword evidence="5" id="KW-0720">Serine protease</keyword>
<dbReference type="STRING" id="1150112.SAMN04487893_10748"/>
<evidence type="ECO:0000313" key="11">
    <source>
        <dbReference type="Proteomes" id="UP000243887"/>
    </source>
</evidence>
<dbReference type="InterPro" id="IPR000209">
    <property type="entry name" value="Peptidase_S8/S53_dom"/>
</dbReference>
<feature type="domain" description="Peptidase S8/S53" evidence="8">
    <location>
        <begin position="123"/>
        <end position="436"/>
    </location>
</feature>
<dbReference type="InterPro" id="IPR023828">
    <property type="entry name" value="Peptidase_S8_Ser-AS"/>
</dbReference>
<dbReference type="InterPro" id="IPR026444">
    <property type="entry name" value="Secre_tail"/>
</dbReference>
<evidence type="ECO:0000256" key="3">
    <source>
        <dbReference type="ARBA" id="ARBA00022729"/>
    </source>
</evidence>
<dbReference type="Gene3D" id="3.40.50.200">
    <property type="entry name" value="Peptidase S8/S53 domain"/>
    <property type="match status" value="1"/>
</dbReference>
<dbReference type="Gene3D" id="2.60.120.380">
    <property type="match status" value="1"/>
</dbReference>
<feature type="signal peptide" evidence="7">
    <location>
        <begin position="1"/>
        <end position="21"/>
    </location>
</feature>
<dbReference type="GO" id="GO:0004252">
    <property type="term" value="F:serine-type endopeptidase activity"/>
    <property type="evidence" value="ECO:0007669"/>
    <property type="project" value="InterPro"/>
</dbReference>
<accession>A0A1I3R7F0</accession>
<dbReference type="OrthoDB" id="9792152at2"/>
<feature type="domain" description="Secretion system C-terminal sorting" evidence="9">
    <location>
        <begin position="608"/>
        <end position="682"/>
    </location>
</feature>
<evidence type="ECO:0000256" key="4">
    <source>
        <dbReference type="ARBA" id="ARBA00022801"/>
    </source>
</evidence>
<keyword evidence="2" id="KW-0645">Protease</keyword>
<keyword evidence="11" id="KW-1185">Reference proteome</keyword>
<dbReference type="Pfam" id="PF18962">
    <property type="entry name" value="Por_Secre_tail"/>
    <property type="match status" value="1"/>
</dbReference>
<dbReference type="SUPFAM" id="SSF49785">
    <property type="entry name" value="Galactose-binding domain-like"/>
    <property type="match status" value="1"/>
</dbReference>
<dbReference type="NCBIfam" id="TIGR04183">
    <property type="entry name" value="Por_Secre_tail"/>
    <property type="match status" value="1"/>
</dbReference>
<dbReference type="InterPro" id="IPR008979">
    <property type="entry name" value="Galactose-bd-like_sf"/>
</dbReference>
<dbReference type="PANTHER" id="PTHR43399:SF4">
    <property type="entry name" value="CELL WALL-ASSOCIATED PROTEASE"/>
    <property type="match status" value="1"/>
</dbReference>
<dbReference type="AlphaFoldDB" id="A0A1I3R7F0"/>
<evidence type="ECO:0000256" key="5">
    <source>
        <dbReference type="ARBA" id="ARBA00022825"/>
    </source>
</evidence>
<dbReference type="GO" id="GO:0006508">
    <property type="term" value="P:proteolysis"/>
    <property type="evidence" value="ECO:0007669"/>
    <property type="project" value="UniProtKB-KW"/>
</dbReference>
<feature type="chain" id="PRO_5017226246" evidence="7">
    <location>
        <begin position="22"/>
        <end position="684"/>
    </location>
</feature>
<dbReference type="PANTHER" id="PTHR43399">
    <property type="entry name" value="SUBTILISIN-RELATED"/>
    <property type="match status" value="1"/>
</dbReference>
<sequence length="684" mass="75061">MTIQKKIMFPFIFGICASMFAQDANVRQKITRNYDLANTNSLVEKLTLSANSSKELALKIAKEKNLPISGISNEGRFFELQGVFPNGDLKYFTTYNAGSRATARVNSISTGGEFKLNLNGENMIIGILEGTVALETHQEFTDDNGVTRVKKGENFPPLQNFPQNQLENYLFQKAHATHTTGTLIAKGLNPKAKGIAPKASVNMFNWNGDVAKMTTQASKGLLVSNHSYGINIVVPDGKGGYVLVVAPGNFGLYEEEAIAYDKLIYNHKYYQPVMAAGNDRGWAKAANPSKKGNDMLLGKTVAKNTVVVAAVEEVLNYTSASDVIMSDFSNFGPADDFRIKPDISAKGVKVLSALYEFPKPPNSIYSEPLNNLYVENEGTSMAAPVVTGVFALWQQWAIENSKDGVPFKSATLRAMMAHTADEAGNTPGPDHMFGWGLLNAQRGVEVMLNSKIEGASVIEENILNNNAKYDKTISVNGEVSKINVTIAWTDPAGTFHMSNFESENNVIPAIVNDLDVVVTKAGEEFLPWKLKKDFNDLRAIKENNDVDNIEKIEIDNVTAGEYTVSVSHKGSLTFDMQEYSLIVSLIKEDGTLLSTDNNQLTTVDTFKIWPNPVNEVLNITIPESNGFEKVSYAIYDITGKLLSRGHEQNNTSIEVPVSELSKGVYFIEIQSNGLKSSTQKFIKN</sequence>